<name>A0A7X9IJ90_9DELT</name>
<gene>
    <name evidence="5" type="ORF">GYA55_04285</name>
</gene>
<dbReference type="Gene3D" id="1.10.3210.10">
    <property type="entry name" value="Hypothetical protein af1432"/>
    <property type="match status" value="1"/>
</dbReference>
<dbReference type="EMBL" id="JAAZON010000179">
    <property type="protein sequence ID" value="NMC62365.1"/>
    <property type="molecule type" value="Genomic_DNA"/>
</dbReference>
<dbReference type="GO" id="GO:0005886">
    <property type="term" value="C:plasma membrane"/>
    <property type="evidence" value="ECO:0007669"/>
    <property type="project" value="TreeGrafter"/>
</dbReference>
<dbReference type="NCBIfam" id="TIGR00691">
    <property type="entry name" value="spoT_relA"/>
    <property type="match status" value="1"/>
</dbReference>
<dbReference type="InterPro" id="IPR004811">
    <property type="entry name" value="RelA/Spo_fam"/>
</dbReference>
<dbReference type="CDD" id="cd05399">
    <property type="entry name" value="NT_Rel-Spo_like"/>
    <property type="match status" value="1"/>
</dbReference>
<dbReference type="CDD" id="cd04876">
    <property type="entry name" value="ACT_RelA-SpoT"/>
    <property type="match status" value="1"/>
</dbReference>
<dbReference type="InterPro" id="IPR012675">
    <property type="entry name" value="Beta-grasp_dom_sf"/>
</dbReference>
<dbReference type="InterPro" id="IPR007685">
    <property type="entry name" value="RelA_SpoT"/>
</dbReference>
<dbReference type="Pfam" id="PF04607">
    <property type="entry name" value="RelA_SpoT"/>
    <property type="match status" value="1"/>
</dbReference>
<reference evidence="5 6" key="1">
    <citation type="journal article" date="2020" name="Biotechnol. Biofuels">
        <title>New insights from the biogas microbiome by comprehensive genome-resolved metagenomics of nearly 1600 species originating from multiple anaerobic digesters.</title>
        <authorList>
            <person name="Campanaro S."/>
            <person name="Treu L."/>
            <person name="Rodriguez-R L.M."/>
            <person name="Kovalovszki A."/>
            <person name="Ziels R.M."/>
            <person name="Maus I."/>
            <person name="Zhu X."/>
            <person name="Kougias P.G."/>
            <person name="Basile A."/>
            <person name="Luo G."/>
            <person name="Schluter A."/>
            <person name="Konstantinidis K.T."/>
            <person name="Angelidaki I."/>
        </authorList>
    </citation>
    <scope>NUCLEOTIDE SEQUENCE [LARGE SCALE GENOMIC DNA]</scope>
    <source>
        <strain evidence="5">AS27yjCOA_65</strain>
    </source>
</reference>
<dbReference type="Pfam" id="PF13328">
    <property type="entry name" value="HD_4"/>
    <property type="match status" value="1"/>
</dbReference>
<dbReference type="SMART" id="SM00954">
    <property type="entry name" value="RelA_SpoT"/>
    <property type="match status" value="1"/>
</dbReference>
<dbReference type="Pfam" id="PF13291">
    <property type="entry name" value="ACT_4"/>
    <property type="match status" value="1"/>
</dbReference>
<evidence type="ECO:0000313" key="6">
    <source>
        <dbReference type="Proteomes" id="UP000524246"/>
    </source>
</evidence>
<dbReference type="PROSITE" id="PS51671">
    <property type="entry name" value="ACT"/>
    <property type="match status" value="1"/>
</dbReference>
<dbReference type="SUPFAM" id="SSF55021">
    <property type="entry name" value="ACT-like"/>
    <property type="match status" value="1"/>
</dbReference>
<dbReference type="CDD" id="cd00077">
    <property type="entry name" value="HDc"/>
    <property type="match status" value="1"/>
</dbReference>
<dbReference type="InterPro" id="IPR045865">
    <property type="entry name" value="ACT-like_dom_sf"/>
</dbReference>
<evidence type="ECO:0000259" key="2">
    <source>
        <dbReference type="PROSITE" id="PS51671"/>
    </source>
</evidence>
<evidence type="ECO:0000259" key="4">
    <source>
        <dbReference type="PROSITE" id="PS51880"/>
    </source>
</evidence>
<dbReference type="CDD" id="cd01668">
    <property type="entry name" value="TGS_RSH"/>
    <property type="match status" value="1"/>
</dbReference>
<dbReference type="InterPro" id="IPR006674">
    <property type="entry name" value="HD_domain"/>
</dbReference>
<dbReference type="Gene3D" id="3.10.20.30">
    <property type="match status" value="1"/>
</dbReference>
<dbReference type="PANTHER" id="PTHR21262:SF36">
    <property type="entry name" value="BIFUNCTIONAL (P)PPGPP SYNTHASE_HYDROLASE SPOT"/>
    <property type="match status" value="1"/>
</dbReference>
<protein>
    <submittedName>
        <fullName evidence="5">Bifunctional (P)ppGpp synthetase/guanosine-3',5'-bis(Diphosphate) 3'-pyrophosphohydrolase</fullName>
    </submittedName>
</protein>
<comment type="function">
    <text evidence="1">In eubacteria ppGpp (guanosine 3'-diphosphate 5'-diphosphate) is a mediator of the stringent response that coordinates a variety of cellular activities in response to changes in nutritional abundance.</text>
</comment>
<dbReference type="InterPro" id="IPR045600">
    <property type="entry name" value="RelA/SpoT_AH_RIS"/>
</dbReference>
<dbReference type="GO" id="GO:0008728">
    <property type="term" value="F:GTP diphosphokinase activity"/>
    <property type="evidence" value="ECO:0007669"/>
    <property type="project" value="TreeGrafter"/>
</dbReference>
<dbReference type="InterPro" id="IPR012676">
    <property type="entry name" value="TGS-like"/>
</dbReference>
<evidence type="ECO:0000313" key="5">
    <source>
        <dbReference type="EMBL" id="NMC62365.1"/>
    </source>
</evidence>
<dbReference type="SUPFAM" id="SSF81301">
    <property type="entry name" value="Nucleotidyltransferase"/>
    <property type="match status" value="1"/>
</dbReference>
<dbReference type="GO" id="GO:0042594">
    <property type="term" value="P:response to starvation"/>
    <property type="evidence" value="ECO:0007669"/>
    <property type="project" value="TreeGrafter"/>
</dbReference>
<comment type="caution">
    <text evidence="5">The sequence shown here is derived from an EMBL/GenBank/DDBJ whole genome shotgun (WGS) entry which is preliminary data.</text>
</comment>
<dbReference type="InterPro" id="IPR002912">
    <property type="entry name" value="ACT_dom"/>
</dbReference>
<dbReference type="InterPro" id="IPR043519">
    <property type="entry name" value="NT_sf"/>
</dbReference>
<dbReference type="Proteomes" id="UP000524246">
    <property type="component" value="Unassembled WGS sequence"/>
</dbReference>
<evidence type="ECO:0000259" key="3">
    <source>
        <dbReference type="PROSITE" id="PS51831"/>
    </source>
</evidence>
<dbReference type="SUPFAM" id="SSF109604">
    <property type="entry name" value="HD-domain/PDEase-like"/>
    <property type="match status" value="1"/>
</dbReference>
<dbReference type="Pfam" id="PF02824">
    <property type="entry name" value="TGS"/>
    <property type="match status" value="1"/>
</dbReference>
<dbReference type="GO" id="GO:0015969">
    <property type="term" value="P:guanosine tetraphosphate metabolic process"/>
    <property type="evidence" value="ECO:0007669"/>
    <property type="project" value="InterPro"/>
</dbReference>
<keyword evidence="5" id="KW-0378">Hydrolase</keyword>
<dbReference type="SMART" id="SM00471">
    <property type="entry name" value="HDc"/>
    <property type="match status" value="1"/>
</dbReference>
<dbReference type="Gene3D" id="3.30.70.260">
    <property type="match status" value="1"/>
</dbReference>
<organism evidence="5 6">
    <name type="scientific">SAR324 cluster bacterium</name>
    <dbReference type="NCBI Taxonomy" id="2024889"/>
    <lineage>
        <taxon>Bacteria</taxon>
        <taxon>Deltaproteobacteria</taxon>
        <taxon>SAR324 cluster</taxon>
    </lineage>
</organism>
<dbReference type="InterPro" id="IPR004095">
    <property type="entry name" value="TGS"/>
</dbReference>
<feature type="domain" description="TGS" evidence="4">
    <location>
        <begin position="381"/>
        <end position="442"/>
    </location>
</feature>
<feature type="domain" description="ACT" evidence="2">
    <location>
        <begin position="642"/>
        <end position="716"/>
    </location>
</feature>
<dbReference type="Gene3D" id="3.30.460.10">
    <property type="entry name" value="Beta Polymerase, domain 2"/>
    <property type="match status" value="1"/>
</dbReference>
<dbReference type="PANTHER" id="PTHR21262">
    <property type="entry name" value="GUANOSINE-3',5'-BIS DIPHOSPHATE 3'-PYROPHOSPHOHYDROLASE"/>
    <property type="match status" value="1"/>
</dbReference>
<dbReference type="GO" id="GO:0008893">
    <property type="term" value="F:guanosine-3',5'-bis(diphosphate) 3'-diphosphatase activity"/>
    <property type="evidence" value="ECO:0007669"/>
    <property type="project" value="TreeGrafter"/>
</dbReference>
<evidence type="ECO:0000256" key="1">
    <source>
        <dbReference type="RuleBase" id="RU003847"/>
    </source>
</evidence>
<dbReference type="PROSITE" id="PS51880">
    <property type="entry name" value="TGS"/>
    <property type="match status" value="1"/>
</dbReference>
<dbReference type="FunFam" id="3.30.460.10:FF:000001">
    <property type="entry name" value="GTP pyrophosphokinase RelA"/>
    <property type="match status" value="1"/>
</dbReference>
<feature type="domain" description="HD" evidence="3">
    <location>
        <begin position="44"/>
        <end position="143"/>
    </location>
</feature>
<dbReference type="InterPro" id="IPR033655">
    <property type="entry name" value="TGS_RelA/SpoT"/>
</dbReference>
<sequence length="725" mass="82301">MRYEDIAEAIKRYYPDPDLAPVKKAYEFAEHAHSGQRRVTGEPYINHLIDTALLVCQLRLDIPSVTASLLHDTIEDCVVTKEQLEAEFGKEVAHIVDGVTKLTRIEFDSREEKQAESFRKMLVAMSKDIRVVLVKLCDRLHNMRTLEHLSRERQIRIAQETKEIYAPLANRLGIFWLKSELENLCLYYLRPDIYQLIKEDFDKSAGERQGYIQEVIHQISKLLEENGISASVAGRAKHFYSIWNKMEDQGLTFDEVNDLLGFRVIVSTIRACYETLGVIHSRWKPVPGRFKDYIAMPKPNLYQSLHTTVIGPEGQRIEIQIRTPEMHKLAEEGIAAHWRYKEGGAPQAFDLKWVSELVETQQYLKNPDEFIQSVKGELFPDDVFVFTPKGDLIRLSAKSTPLDFAYAVHTDVGHHCTGARINGQIVQLNHLLENGDTVEILTSKSQVPRKDWLRFVATSKAKQRIRAFLKSEEHARAMALGMEILTRDLRKLKLNLKKLEKEGRINETAQHMGLRSEGDLFAGIGYGKILVSKVISKLVPEGTDLEGSLKEQEESPIRRIFQRAAKASKEAVGVKVSGLDDVLVRFAKCCEPLPGDRIVGFISRGRGVAVHRADCPEVLKCDPYRRIDVGWDTGAATPRKVRLTVHCQDQMGILARVTETITTHGANITRAHVKTLPNSKAVNAFELEISDARQLERLKNAIELLPGVIRVERVRQLSGKNEEED</sequence>
<dbReference type="AlphaFoldDB" id="A0A7X9IJ90"/>
<dbReference type="FunFam" id="3.10.20.30:FF:000002">
    <property type="entry name" value="GTP pyrophosphokinase (RelA/SpoT)"/>
    <property type="match status" value="1"/>
</dbReference>
<dbReference type="PROSITE" id="PS51831">
    <property type="entry name" value="HD"/>
    <property type="match status" value="1"/>
</dbReference>
<proteinExistence type="inferred from homology"/>
<comment type="similarity">
    <text evidence="1">Belongs to the relA/spoT family.</text>
</comment>
<dbReference type="FunFam" id="1.10.3210.10:FF:000001">
    <property type="entry name" value="GTP pyrophosphokinase RelA"/>
    <property type="match status" value="1"/>
</dbReference>
<dbReference type="InterPro" id="IPR003607">
    <property type="entry name" value="HD/PDEase_dom"/>
</dbReference>
<dbReference type="Pfam" id="PF19296">
    <property type="entry name" value="RelA_AH_RIS"/>
    <property type="match status" value="1"/>
</dbReference>
<dbReference type="SUPFAM" id="SSF81271">
    <property type="entry name" value="TGS-like"/>
    <property type="match status" value="1"/>
</dbReference>
<accession>A0A7X9IJ90</accession>